<dbReference type="Proteomes" id="UP000799440">
    <property type="component" value="Unassembled WGS sequence"/>
</dbReference>
<keyword evidence="2" id="KW-0328">Glycosyltransferase</keyword>
<dbReference type="AlphaFoldDB" id="A0A6A6VMY4"/>
<dbReference type="InterPro" id="IPR029044">
    <property type="entry name" value="Nucleotide-diphossugar_trans"/>
</dbReference>
<evidence type="ECO:0000256" key="4">
    <source>
        <dbReference type="SAM" id="SignalP"/>
    </source>
</evidence>
<dbReference type="PANTHER" id="PTHR31306:SF5">
    <property type="entry name" value="ALPHA-1,6-MANNOSYLTRANSFERASE MNN10-RELATED"/>
    <property type="match status" value="1"/>
</dbReference>
<dbReference type="Gene3D" id="3.90.550.10">
    <property type="entry name" value="Spore Coat Polysaccharide Biosynthesis Protein SpsA, Chain A"/>
    <property type="match status" value="1"/>
</dbReference>
<evidence type="ECO:0000313" key="6">
    <source>
        <dbReference type="Proteomes" id="UP000799440"/>
    </source>
</evidence>
<dbReference type="OrthoDB" id="205108at2759"/>
<dbReference type="GO" id="GO:0000139">
    <property type="term" value="C:Golgi membrane"/>
    <property type="evidence" value="ECO:0007669"/>
    <property type="project" value="TreeGrafter"/>
</dbReference>
<dbReference type="EMBL" id="MU006563">
    <property type="protein sequence ID" value="KAF2750920.1"/>
    <property type="molecule type" value="Genomic_DNA"/>
</dbReference>
<accession>A0A6A6VMY4</accession>
<dbReference type="InterPro" id="IPR008630">
    <property type="entry name" value="Glyco_trans_34"/>
</dbReference>
<sequence>MFVRALRRNPSLILFLVICLLVGWQLGAREGDLRDVVSPIRERYAAAQASLKEEPKQKNRLAIVTFVTDQRSYLHLSLKNHDHYARRHGYDFIIDYEAHPPLGTPWWKLDMLERLIKLDKWDWLWWMDFDTLIMDTGIKVTDIINETLATVPDPDKIEYLLTHDCNGLNSGSYILRSRQSAIDLMNLIRAFKSTMEKGLEEDRQLSEQDVMGELFKVDKNAAERTVRVQQQKLNAFPKEIACFDHESHEWQPHDFVIHFAGAWAHVKGDDPTGQLMKKYEPWIKWGDWDSFDWKVGGKEGDSGWHVL</sequence>
<dbReference type="Pfam" id="PF05637">
    <property type="entry name" value="Glyco_transf_34"/>
    <property type="match status" value="1"/>
</dbReference>
<reference evidence="5" key="1">
    <citation type="journal article" date="2020" name="Stud. Mycol.">
        <title>101 Dothideomycetes genomes: a test case for predicting lifestyles and emergence of pathogens.</title>
        <authorList>
            <person name="Haridas S."/>
            <person name="Albert R."/>
            <person name="Binder M."/>
            <person name="Bloem J."/>
            <person name="Labutti K."/>
            <person name="Salamov A."/>
            <person name="Andreopoulos B."/>
            <person name="Baker S."/>
            <person name="Barry K."/>
            <person name="Bills G."/>
            <person name="Bluhm B."/>
            <person name="Cannon C."/>
            <person name="Castanera R."/>
            <person name="Culley D."/>
            <person name="Daum C."/>
            <person name="Ezra D."/>
            <person name="Gonzalez J."/>
            <person name="Henrissat B."/>
            <person name="Kuo A."/>
            <person name="Liang C."/>
            <person name="Lipzen A."/>
            <person name="Lutzoni F."/>
            <person name="Magnuson J."/>
            <person name="Mondo S."/>
            <person name="Nolan M."/>
            <person name="Ohm R."/>
            <person name="Pangilinan J."/>
            <person name="Park H.-J."/>
            <person name="Ramirez L."/>
            <person name="Alfaro M."/>
            <person name="Sun H."/>
            <person name="Tritt A."/>
            <person name="Yoshinaga Y."/>
            <person name="Zwiers L.-H."/>
            <person name="Turgeon B."/>
            <person name="Goodwin S."/>
            <person name="Spatafora J."/>
            <person name="Crous P."/>
            <person name="Grigoriev I."/>
        </authorList>
    </citation>
    <scope>NUCLEOTIDE SEQUENCE</scope>
    <source>
        <strain evidence="5">CBS 119925</strain>
    </source>
</reference>
<evidence type="ECO:0000256" key="2">
    <source>
        <dbReference type="ARBA" id="ARBA00022676"/>
    </source>
</evidence>
<keyword evidence="6" id="KW-1185">Reference proteome</keyword>
<organism evidence="5 6">
    <name type="scientific">Sporormia fimetaria CBS 119925</name>
    <dbReference type="NCBI Taxonomy" id="1340428"/>
    <lineage>
        <taxon>Eukaryota</taxon>
        <taxon>Fungi</taxon>
        <taxon>Dikarya</taxon>
        <taxon>Ascomycota</taxon>
        <taxon>Pezizomycotina</taxon>
        <taxon>Dothideomycetes</taxon>
        <taxon>Pleosporomycetidae</taxon>
        <taxon>Pleosporales</taxon>
        <taxon>Sporormiaceae</taxon>
        <taxon>Sporormia</taxon>
    </lineage>
</organism>
<feature type="signal peptide" evidence="4">
    <location>
        <begin position="1"/>
        <end position="27"/>
    </location>
</feature>
<gene>
    <name evidence="5" type="ORF">M011DRAFT_417363</name>
</gene>
<protein>
    <submittedName>
        <fullName evidence="5">Glycosyltransferase family 34 protein</fullName>
    </submittedName>
</protein>
<keyword evidence="3" id="KW-0808">Transferase</keyword>
<evidence type="ECO:0000313" key="5">
    <source>
        <dbReference type="EMBL" id="KAF2750920.1"/>
    </source>
</evidence>
<keyword evidence="4" id="KW-0732">Signal</keyword>
<proteinExistence type="inferred from homology"/>
<dbReference type="GO" id="GO:0016757">
    <property type="term" value="F:glycosyltransferase activity"/>
    <property type="evidence" value="ECO:0007669"/>
    <property type="project" value="UniProtKB-KW"/>
</dbReference>
<evidence type="ECO:0000256" key="1">
    <source>
        <dbReference type="ARBA" id="ARBA00005664"/>
    </source>
</evidence>
<evidence type="ECO:0000256" key="3">
    <source>
        <dbReference type="ARBA" id="ARBA00022679"/>
    </source>
</evidence>
<comment type="similarity">
    <text evidence="1">Belongs to the glycosyltransferase 34 family.</text>
</comment>
<name>A0A6A6VMY4_9PLEO</name>
<feature type="chain" id="PRO_5025526920" evidence="4">
    <location>
        <begin position="28"/>
        <end position="307"/>
    </location>
</feature>
<dbReference type="PANTHER" id="PTHR31306">
    <property type="entry name" value="ALPHA-1,6-MANNOSYLTRANSFERASE MNN11-RELATED"/>
    <property type="match status" value="1"/>
</dbReference>
<dbReference type="GO" id="GO:0006487">
    <property type="term" value="P:protein N-linked glycosylation"/>
    <property type="evidence" value="ECO:0007669"/>
    <property type="project" value="TreeGrafter"/>
</dbReference>